<evidence type="ECO:0008006" key="2">
    <source>
        <dbReference type="Google" id="ProtNLM"/>
    </source>
</evidence>
<dbReference type="AlphaFoldDB" id="A0A382K883"/>
<evidence type="ECO:0000313" key="1">
    <source>
        <dbReference type="EMBL" id="SVC19743.1"/>
    </source>
</evidence>
<organism evidence="1">
    <name type="scientific">marine metagenome</name>
    <dbReference type="NCBI Taxonomy" id="408172"/>
    <lineage>
        <taxon>unclassified sequences</taxon>
        <taxon>metagenomes</taxon>
        <taxon>ecological metagenomes</taxon>
    </lineage>
</organism>
<protein>
    <recommendedName>
        <fullName evidence="2">Neck protein</fullName>
    </recommendedName>
</protein>
<proteinExistence type="predicted"/>
<dbReference type="EMBL" id="UINC01078557">
    <property type="protein sequence ID" value="SVC19743.1"/>
    <property type="molecule type" value="Genomic_DNA"/>
</dbReference>
<name>A0A382K883_9ZZZZ</name>
<accession>A0A382K883</accession>
<sequence>MATPATKDALKEHCLRALGKPVIEVNVDPDQCDDRIDDALQYYAEYHMDGVERMYLKYQMTSAQITRGSTDSTTNVTDSVDNTGGAYAWLEQKVWIPLPASVISVLRIFPVTDHSTVPMFDMKYQMRLNDLWDFTSTSMVNYQMLQEHLDLIDHLLTGEVPIRFNQHQNRLYLDMDWPNEIPADQYLVIECYRKLDPTTYTDVYNDIFLKKYATALIKKQWGANLIKFNGVSMLGGVQMNGETIYSQADEEIKLLEEQLLNGYGLPADMMIG</sequence>
<reference evidence="1" key="1">
    <citation type="submission" date="2018-05" db="EMBL/GenBank/DDBJ databases">
        <authorList>
            <person name="Lanie J.A."/>
            <person name="Ng W.-L."/>
            <person name="Kazmierczak K.M."/>
            <person name="Andrzejewski T.M."/>
            <person name="Davidsen T.M."/>
            <person name="Wayne K.J."/>
            <person name="Tettelin H."/>
            <person name="Glass J.I."/>
            <person name="Rusch D."/>
            <person name="Podicherti R."/>
            <person name="Tsui H.-C.T."/>
            <person name="Winkler M.E."/>
        </authorList>
    </citation>
    <scope>NUCLEOTIDE SEQUENCE</scope>
</reference>
<gene>
    <name evidence="1" type="ORF">METZ01_LOCUS272597</name>
</gene>